<organism evidence="1">
    <name type="scientific">Salvia splendens</name>
    <name type="common">Scarlet sage</name>
    <dbReference type="NCBI Taxonomy" id="180675"/>
    <lineage>
        <taxon>Eukaryota</taxon>
        <taxon>Viridiplantae</taxon>
        <taxon>Streptophyta</taxon>
        <taxon>Embryophyta</taxon>
        <taxon>Tracheophyta</taxon>
        <taxon>Spermatophyta</taxon>
        <taxon>Magnoliopsida</taxon>
        <taxon>eudicotyledons</taxon>
        <taxon>Gunneridae</taxon>
        <taxon>Pentapetalae</taxon>
        <taxon>asterids</taxon>
        <taxon>lamiids</taxon>
        <taxon>Lamiales</taxon>
        <taxon>Lamiaceae</taxon>
        <taxon>Nepetoideae</taxon>
        <taxon>Mentheae</taxon>
        <taxon>Salviinae</taxon>
        <taxon>Salvia</taxon>
        <taxon>Salvia subgen. Calosphace</taxon>
        <taxon>core Calosphace</taxon>
    </lineage>
</organism>
<evidence type="ECO:0000313" key="2">
    <source>
        <dbReference type="Proteomes" id="UP000298416"/>
    </source>
</evidence>
<name>A0A8X8WQ46_SALSN</name>
<proteinExistence type="predicted"/>
<dbReference type="Gene3D" id="3.30.200.20">
    <property type="entry name" value="Phosphorylase Kinase, domain 1"/>
    <property type="match status" value="1"/>
</dbReference>
<dbReference type="SUPFAM" id="SSF56112">
    <property type="entry name" value="Protein kinase-like (PK-like)"/>
    <property type="match status" value="1"/>
</dbReference>
<dbReference type="PANTHER" id="PTHR48007:SF39">
    <property type="entry name" value="PROTEIN KINASE DOMAIN-CONTAINING PROTEIN"/>
    <property type="match status" value="1"/>
</dbReference>
<reference evidence="1" key="2">
    <citation type="submission" date="2020-08" db="EMBL/GenBank/DDBJ databases">
        <title>Plant Genome Project.</title>
        <authorList>
            <person name="Zhang R.-G."/>
        </authorList>
    </citation>
    <scope>NUCLEOTIDE SEQUENCE</scope>
    <source>
        <strain evidence="1">Huo1</strain>
        <tissue evidence="1">Leaf</tissue>
    </source>
</reference>
<keyword evidence="2" id="KW-1185">Reference proteome</keyword>
<accession>A0A8X8WQ46</accession>
<dbReference type="AlphaFoldDB" id="A0A8X8WQ46"/>
<dbReference type="InterPro" id="IPR046959">
    <property type="entry name" value="PRK1-6/SRF4-like"/>
</dbReference>
<comment type="caution">
    <text evidence="1">The sequence shown here is derived from an EMBL/GenBank/DDBJ whole genome shotgun (WGS) entry which is preliminary data.</text>
</comment>
<sequence length="132" mass="14942">MIIRCIAYNSVSPAPRSPAGDIRTPVTEQYNWRNNEYSETKKDSDGLVFWGKEDEVFSLQELLSASAEVMGKGTIGSTYKAYFESGIQVVVKRLKNVSVPEAEFRVKIKEVGSLLHRNLEPLRGYFYGTEEK</sequence>
<evidence type="ECO:0008006" key="3">
    <source>
        <dbReference type="Google" id="ProtNLM"/>
    </source>
</evidence>
<dbReference type="EMBL" id="PNBA02000015">
    <property type="protein sequence ID" value="KAG6399052.1"/>
    <property type="molecule type" value="Genomic_DNA"/>
</dbReference>
<evidence type="ECO:0000313" key="1">
    <source>
        <dbReference type="EMBL" id="KAG6399052.1"/>
    </source>
</evidence>
<dbReference type="Proteomes" id="UP000298416">
    <property type="component" value="Unassembled WGS sequence"/>
</dbReference>
<protein>
    <recommendedName>
        <fullName evidence="3">Pto-interacting protein 1</fullName>
    </recommendedName>
</protein>
<gene>
    <name evidence="1" type="ORF">SASPL_140526</name>
</gene>
<dbReference type="PANTHER" id="PTHR48007">
    <property type="entry name" value="LEUCINE-RICH REPEAT RECEPTOR-LIKE PROTEIN KINASE PXC1"/>
    <property type="match status" value="1"/>
</dbReference>
<dbReference type="InterPro" id="IPR011009">
    <property type="entry name" value="Kinase-like_dom_sf"/>
</dbReference>
<reference evidence="1" key="1">
    <citation type="submission" date="2018-01" db="EMBL/GenBank/DDBJ databases">
        <authorList>
            <person name="Mao J.F."/>
        </authorList>
    </citation>
    <scope>NUCLEOTIDE SEQUENCE</scope>
    <source>
        <strain evidence="1">Huo1</strain>
        <tissue evidence="1">Leaf</tissue>
    </source>
</reference>